<dbReference type="Pfam" id="PF00022">
    <property type="entry name" value="Actin"/>
    <property type="match status" value="1"/>
</dbReference>
<dbReference type="SUPFAM" id="SSF53067">
    <property type="entry name" value="Actin-like ATPase domain"/>
    <property type="match status" value="2"/>
</dbReference>
<reference evidence="8" key="3">
    <citation type="submission" date="2025-09" db="UniProtKB">
        <authorList>
            <consortium name="Ensembl"/>
        </authorList>
    </citation>
    <scope>IDENTIFICATION</scope>
</reference>
<dbReference type="STRING" id="7719.ENSCINP00000017867"/>
<evidence type="ECO:0000256" key="7">
    <source>
        <dbReference type="RuleBase" id="RU000487"/>
    </source>
</evidence>
<dbReference type="Ensembl" id="ENSCINT00000017867.3">
    <property type="protein sequence ID" value="ENSCINP00000017867.3"/>
    <property type="gene ID" value="ENSCING00000008771.3"/>
</dbReference>
<dbReference type="PRINTS" id="PR00190">
    <property type="entry name" value="ACTIN"/>
</dbReference>
<dbReference type="HOGENOM" id="CLU_027965_0_2_1"/>
<dbReference type="GeneTree" id="ENSGT00940000170667"/>
<reference evidence="9" key="1">
    <citation type="journal article" date="2002" name="Science">
        <title>The draft genome of Ciona intestinalis: insights into chordate and vertebrate origins.</title>
        <authorList>
            <person name="Dehal P."/>
            <person name="Satou Y."/>
            <person name="Campbell R.K."/>
            <person name="Chapman J."/>
            <person name="Degnan B."/>
            <person name="De Tomaso A."/>
            <person name="Davidson B."/>
            <person name="Di Gregorio A."/>
            <person name="Gelpke M."/>
            <person name="Goodstein D.M."/>
            <person name="Harafuji N."/>
            <person name="Hastings K.E."/>
            <person name="Ho I."/>
            <person name="Hotta K."/>
            <person name="Huang W."/>
            <person name="Kawashima T."/>
            <person name="Lemaire P."/>
            <person name="Martinez D."/>
            <person name="Meinertzhagen I.A."/>
            <person name="Necula S."/>
            <person name="Nonaka M."/>
            <person name="Putnam N."/>
            <person name="Rash S."/>
            <person name="Saiga H."/>
            <person name="Satake M."/>
            <person name="Terry A."/>
            <person name="Yamada L."/>
            <person name="Wang H.G."/>
            <person name="Awazu S."/>
            <person name="Azumi K."/>
            <person name="Boore J."/>
            <person name="Branno M."/>
            <person name="Chin-Bow S."/>
            <person name="DeSantis R."/>
            <person name="Doyle S."/>
            <person name="Francino P."/>
            <person name="Keys D.N."/>
            <person name="Haga S."/>
            <person name="Hayashi H."/>
            <person name="Hino K."/>
            <person name="Imai K.S."/>
            <person name="Inaba K."/>
            <person name="Kano S."/>
            <person name="Kobayashi K."/>
            <person name="Kobayashi M."/>
            <person name="Lee B.I."/>
            <person name="Makabe K.W."/>
            <person name="Manohar C."/>
            <person name="Matassi G."/>
            <person name="Medina M."/>
            <person name="Mochizuki Y."/>
            <person name="Mount S."/>
            <person name="Morishita T."/>
            <person name="Miura S."/>
            <person name="Nakayama A."/>
            <person name="Nishizaka S."/>
            <person name="Nomoto H."/>
            <person name="Ohta F."/>
            <person name="Oishi K."/>
            <person name="Rigoutsos I."/>
            <person name="Sano M."/>
            <person name="Sasaki A."/>
            <person name="Sasakura Y."/>
            <person name="Shoguchi E."/>
            <person name="Shin-i T."/>
            <person name="Spagnuolo A."/>
            <person name="Stainier D."/>
            <person name="Suzuki M.M."/>
            <person name="Tassy O."/>
            <person name="Takatori N."/>
            <person name="Tokuoka M."/>
            <person name="Yagi K."/>
            <person name="Yoshizaki F."/>
            <person name="Wada S."/>
            <person name="Zhang C."/>
            <person name="Hyatt P.D."/>
            <person name="Larimer F."/>
            <person name="Detter C."/>
            <person name="Doggett N."/>
            <person name="Glavina T."/>
            <person name="Hawkins T."/>
            <person name="Richardson P."/>
            <person name="Lucas S."/>
            <person name="Kohara Y."/>
            <person name="Levine M."/>
            <person name="Satoh N."/>
            <person name="Rokhsar D.S."/>
        </authorList>
    </citation>
    <scope>NUCLEOTIDE SEQUENCE [LARGE SCALE GENOMIC DNA]</scope>
</reference>
<evidence type="ECO:0000256" key="5">
    <source>
        <dbReference type="ARBA" id="ARBA00022840"/>
    </source>
</evidence>
<evidence type="ECO:0000256" key="1">
    <source>
        <dbReference type="ARBA" id="ARBA00004245"/>
    </source>
</evidence>
<dbReference type="InParanoid" id="F6SZQ0"/>
<dbReference type="PANTHER" id="PTHR11937">
    <property type="entry name" value="ACTIN"/>
    <property type="match status" value="1"/>
</dbReference>
<keyword evidence="3" id="KW-0963">Cytoplasm</keyword>
<comment type="similarity">
    <text evidence="2 7">Belongs to the actin family.</text>
</comment>
<comment type="subcellular location">
    <subcellularLocation>
        <location evidence="1">Cytoplasm</location>
        <location evidence="1">Cytoskeleton</location>
    </subcellularLocation>
</comment>
<evidence type="ECO:0000256" key="4">
    <source>
        <dbReference type="ARBA" id="ARBA00022741"/>
    </source>
</evidence>
<evidence type="ECO:0000256" key="6">
    <source>
        <dbReference type="ARBA" id="ARBA00023212"/>
    </source>
</evidence>
<dbReference type="SMART" id="SM00268">
    <property type="entry name" value="ACTIN"/>
    <property type="match status" value="1"/>
</dbReference>
<dbReference type="AlphaFoldDB" id="F6SZQ0"/>
<dbReference type="Gene3D" id="3.30.420.40">
    <property type="match status" value="2"/>
</dbReference>
<keyword evidence="9" id="KW-1185">Reference proteome</keyword>
<organism evidence="8 9">
    <name type="scientific">Ciona intestinalis</name>
    <name type="common">Transparent sea squirt</name>
    <name type="synonym">Ascidia intestinalis</name>
    <dbReference type="NCBI Taxonomy" id="7719"/>
    <lineage>
        <taxon>Eukaryota</taxon>
        <taxon>Metazoa</taxon>
        <taxon>Chordata</taxon>
        <taxon>Tunicata</taxon>
        <taxon>Ascidiacea</taxon>
        <taxon>Phlebobranchia</taxon>
        <taxon>Cionidae</taxon>
        <taxon>Ciona</taxon>
    </lineage>
</organism>
<proteinExistence type="inferred from homology"/>
<dbReference type="OMA" id="ISYHINC"/>
<reference evidence="8" key="2">
    <citation type="submission" date="2025-08" db="UniProtKB">
        <authorList>
            <consortium name="Ensembl"/>
        </authorList>
    </citation>
    <scope>IDENTIFICATION</scope>
</reference>
<evidence type="ECO:0000256" key="3">
    <source>
        <dbReference type="ARBA" id="ARBA00022490"/>
    </source>
</evidence>
<dbReference type="GO" id="GO:0015629">
    <property type="term" value="C:actin cytoskeleton"/>
    <property type="evidence" value="ECO:0000318"/>
    <property type="project" value="GO_Central"/>
</dbReference>
<keyword evidence="4" id="KW-0547">Nucleotide-binding</keyword>
<accession>F6SZQ0</accession>
<protein>
    <recommendedName>
        <fullName evidence="10">Actin</fullName>
    </recommendedName>
</protein>
<dbReference type="InterPro" id="IPR043129">
    <property type="entry name" value="ATPase_NBD"/>
</dbReference>
<dbReference type="InterPro" id="IPR004000">
    <property type="entry name" value="Actin"/>
</dbReference>
<dbReference type="FunFam" id="3.30.420.40:FF:000148">
    <property type="entry name" value="Actin, alpha skeletal muscle"/>
    <property type="match status" value="1"/>
</dbReference>
<dbReference type="Gene3D" id="3.90.640.10">
    <property type="entry name" value="Actin, Chain A, domain 4"/>
    <property type="match status" value="1"/>
</dbReference>
<keyword evidence="5" id="KW-0067">ATP-binding</keyword>
<evidence type="ECO:0008006" key="10">
    <source>
        <dbReference type="Google" id="ProtNLM"/>
    </source>
</evidence>
<evidence type="ECO:0000313" key="8">
    <source>
        <dbReference type="Ensembl" id="ENSCINP00000017867.3"/>
    </source>
</evidence>
<sequence>VMEEFESPIVIDNGSITCKAGFAGDDKLRCEVPCLVGQPGHTGVMVGMGHLHAYVGQEAIGKQGTSYHFNCPIQRGIVTNWTEMEKVWHHVFYNELRVEPERHHVLITDAPSNPMVNREKMTEIMFESFNVPGIHITLEAMLSLYAVDITTGIALYSGDGLTYTIPVYEGFVLKKGIQRLEMAGSDITDNLMKSLNQRGYTFLNAAERLTIRNMKESVCYVSQDIEHESATYNDQTKKSYILPDGREIFAQNERYLSPEGLFLPSMFGLDCPGIQKLLHNSILKCPVDTRRDFYSNLVLSGGSTLFPGLPERLEKEMTALAPAGIHVKIVAPPDRKYCVWVGGSIMASLSSFPKTCVQKQEYEETGPSIVHRKFM</sequence>
<evidence type="ECO:0000313" key="9">
    <source>
        <dbReference type="Proteomes" id="UP000008144"/>
    </source>
</evidence>
<dbReference type="FunFam" id="3.90.640.10:FF:000007">
    <property type="entry name" value="Actin like 7B"/>
    <property type="match status" value="1"/>
</dbReference>
<keyword evidence="6" id="KW-0206">Cytoskeleton</keyword>
<name>F6SZQ0_CIOIN</name>
<evidence type="ECO:0000256" key="2">
    <source>
        <dbReference type="ARBA" id="ARBA00006752"/>
    </source>
</evidence>
<dbReference type="GO" id="GO:0005524">
    <property type="term" value="F:ATP binding"/>
    <property type="evidence" value="ECO:0007669"/>
    <property type="project" value="UniProtKB-KW"/>
</dbReference>
<dbReference type="Proteomes" id="UP000008144">
    <property type="component" value="Unassembled WGS sequence"/>
</dbReference>